<gene>
    <name evidence="1" type="ORF">CN958_09310</name>
</gene>
<dbReference type="EMBL" id="NUHO01000034">
    <property type="protein sequence ID" value="PGM94943.1"/>
    <property type="molecule type" value="Genomic_DNA"/>
</dbReference>
<accession>A0A2B9E4Z5</accession>
<comment type="caution">
    <text evidence="1">The sequence shown here is derived from an EMBL/GenBank/DDBJ whole genome shotgun (WGS) entry which is preliminary data.</text>
</comment>
<evidence type="ECO:0000313" key="1">
    <source>
        <dbReference type="EMBL" id="PGM94943.1"/>
    </source>
</evidence>
<reference evidence="1 2" key="1">
    <citation type="submission" date="2017-09" db="EMBL/GenBank/DDBJ databases">
        <title>Large-scale bioinformatics analysis of Bacillus genomes uncovers conserved roles of natural products in bacterial physiology.</title>
        <authorList>
            <consortium name="Agbiome Team Llc"/>
            <person name="Bleich R.M."/>
            <person name="Grubbs K.J."/>
            <person name="Santa Maria K.C."/>
            <person name="Allen S.E."/>
            <person name="Farag S."/>
            <person name="Shank E.A."/>
            <person name="Bowers A."/>
        </authorList>
    </citation>
    <scope>NUCLEOTIDE SEQUENCE [LARGE SCALE GENOMIC DNA]</scope>
    <source>
        <strain evidence="1 2">AFS053130</strain>
    </source>
</reference>
<proteinExistence type="predicted"/>
<name>A0A2B9E4Z5_BACCE</name>
<sequence>MGPYLQVEDEWEIVQTNGYRVQINIKQDKDFLSAFVSHSNLIEKSPHYFIGGFYFLLQYRRRCFFQP</sequence>
<dbReference type="Proteomes" id="UP000222054">
    <property type="component" value="Unassembled WGS sequence"/>
</dbReference>
<dbReference type="AlphaFoldDB" id="A0A2B9E4Z5"/>
<evidence type="ECO:0000313" key="2">
    <source>
        <dbReference type="Proteomes" id="UP000222054"/>
    </source>
</evidence>
<protein>
    <submittedName>
        <fullName evidence="1">Uncharacterized protein</fullName>
    </submittedName>
</protein>
<organism evidence="1 2">
    <name type="scientific">Bacillus cereus</name>
    <dbReference type="NCBI Taxonomy" id="1396"/>
    <lineage>
        <taxon>Bacteria</taxon>
        <taxon>Bacillati</taxon>
        <taxon>Bacillota</taxon>
        <taxon>Bacilli</taxon>
        <taxon>Bacillales</taxon>
        <taxon>Bacillaceae</taxon>
        <taxon>Bacillus</taxon>
        <taxon>Bacillus cereus group</taxon>
    </lineage>
</organism>